<keyword evidence="1" id="KW-0472">Membrane</keyword>
<evidence type="ECO:0000256" key="1">
    <source>
        <dbReference type="SAM" id="Phobius"/>
    </source>
</evidence>
<evidence type="ECO:0000313" key="3">
    <source>
        <dbReference type="Proteomes" id="UP000000557"/>
    </source>
</evidence>
<name>Q7NF55_GLOVI</name>
<reference evidence="2 3" key="2">
    <citation type="journal article" date="2003" name="DNA Res.">
        <title>Complete genome structure of Gloeobacter violaceus PCC 7421, a cyanobacterium that lacks thylakoids (supplement).</title>
        <authorList>
            <person name="Nakamura Y."/>
            <person name="Kaneko T."/>
            <person name="Sato S."/>
            <person name="Mimuro M."/>
            <person name="Miyashita H."/>
            <person name="Tsuchiya T."/>
            <person name="Sasamoto S."/>
            <person name="Watanabe A."/>
            <person name="Kawashima K."/>
            <person name="Kishida Y."/>
            <person name="Kiyokawa C."/>
            <person name="Kohara M."/>
            <person name="Matsumoto M."/>
            <person name="Matsuno A."/>
            <person name="Nakazaki N."/>
            <person name="Shimpo S."/>
            <person name="Takeuchi C."/>
            <person name="Yamada M."/>
            <person name="Tabata S."/>
        </authorList>
    </citation>
    <scope>NUCLEOTIDE SEQUENCE [LARGE SCALE GENOMIC DNA]</scope>
    <source>
        <strain evidence="3">ATCC 29082 / PCC 7421</strain>
    </source>
</reference>
<keyword evidence="1" id="KW-0812">Transmembrane</keyword>
<dbReference type="HOGENOM" id="CLU_181432_0_0_3"/>
<protein>
    <submittedName>
        <fullName evidence="2">Gsr3671 protein</fullName>
    </submittedName>
</protein>
<feature type="transmembrane region" description="Helical" evidence="1">
    <location>
        <begin position="62"/>
        <end position="87"/>
    </location>
</feature>
<gene>
    <name evidence="2" type="ordered locus">gsr3671</name>
</gene>
<keyword evidence="1" id="KW-1133">Transmembrane helix</keyword>
<feature type="transmembrane region" description="Helical" evidence="1">
    <location>
        <begin position="35"/>
        <end position="56"/>
    </location>
</feature>
<dbReference type="EnsemblBacteria" id="BAC91612">
    <property type="protein sequence ID" value="BAC91612"/>
    <property type="gene ID" value="BAC91612"/>
</dbReference>
<sequence>MNNHFGSTVSACTRQINTDRLNSIELTQGKPMLSLFLKLALVLFTLVVLGTALKIVVLPLAFVAGLLGFLAQYALPIALVGGVIWLIRRDRSQKRLPGS</sequence>
<dbReference type="Proteomes" id="UP000000557">
    <property type="component" value="Chromosome"/>
</dbReference>
<dbReference type="AlphaFoldDB" id="Q7NF55"/>
<evidence type="ECO:0000313" key="2">
    <source>
        <dbReference type="EMBL" id="BAC91612.1"/>
    </source>
</evidence>
<dbReference type="KEGG" id="gvi:gsr3671"/>
<organism evidence="2 3">
    <name type="scientific">Gloeobacter violaceus (strain ATCC 29082 / PCC 7421)</name>
    <dbReference type="NCBI Taxonomy" id="251221"/>
    <lineage>
        <taxon>Bacteria</taxon>
        <taxon>Bacillati</taxon>
        <taxon>Cyanobacteriota</taxon>
        <taxon>Cyanophyceae</taxon>
        <taxon>Gloeobacterales</taxon>
        <taxon>Gloeobacteraceae</taxon>
        <taxon>Gloeobacter</taxon>
    </lineage>
</organism>
<keyword evidence="3" id="KW-1185">Reference proteome</keyword>
<dbReference type="EMBL" id="BA000045">
    <property type="protein sequence ID" value="BAC91612.1"/>
    <property type="molecule type" value="Genomic_DNA"/>
</dbReference>
<dbReference type="InParanoid" id="Q7NF55"/>
<accession>Q7NF55</accession>
<proteinExistence type="predicted"/>
<reference evidence="2 3" key="1">
    <citation type="journal article" date="2003" name="DNA Res.">
        <title>Complete genome structure of Gloeobacter violaceus PCC 7421, a cyanobacterium that lacks thylakoids.</title>
        <authorList>
            <person name="Nakamura Y."/>
            <person name="Kaneko T."/>
            <person name="Sato S."/>
            <person name="Mimuro M."/>
            <person name="Miyashita H."/>
            <person name="Tsuchiya T."/>
            <person name="Sasamoto S."/>
            <person name="Watanabe A."/>
            <person name="Kawashima K."/>
            <person name="Kishida Y."/>
            <person name="Kiyokawa C."/>
            <person name="Kohara M."/>
            <person name="Matsumoto M."/>
            <person name="Matsuno A."/>
            <person name="Nakazaki N."/>
            <person name="Shimpo S."/>
            <person name="Takeuchi C."/>
            <person name="Yamada M."/>
            <person name="Tabata S."/>
        </authorList>
    </citation>
    <scope>NUCLEOTIDE SEQUENCE [LARGE SCALE GENOMIC DNA]</scope>
    <source>
        <strain evidence="3">ATCC 29082 / PCC 7421</strain>
    </source>
</reference>